<evidence type="ECO:0000313" key="1">
    <source>
        <dbReference type="EMBL" id="PBK61313.1"/>
    </source>
</evidence>
<dbReference type="AlphaFoldDB" id="A0A2H3BBV1"/>
<dbReference type="EMBL" id="KZ293477">
    <property type="protein sequence ID" value="PBK61313.1"/>
    <property type="molecule type" value="Genomic_DNA"/>
</dbReference>
<accession>A0A2H3BBV1</accession>
<gene>
    <name evidence="1" type="ORF">ARMSODRAFT_981661</name>
</gene>
<evidence type="ECO:0000313" key="2">
    <source>
        <dbReference type="Proteomes" id="UP000218334"/>
    </source>
</evidence>
<reference evidence="2" key="1">
    <citation type="journal article" date="2017" name="Nat. Ecol. Evol.">
        <title>Genome expansion and lineage-specific genetic innovations in the forest pathogenic fungi Armillaria.</title>
        <authorList>
            <person name="Sipos G."/>
            <person name="Prasanna A.N."/>
            <person name="Walter M.C."/>
            <person name="O'Connor E."/>
            <person name="Balint B."/>
            <person name="Krizsan K."/>
            <person name="Kiss B."/>
            <person name="Hess J."/>
            <person name="Varga T."/>
            <person name="Slot J."/>
            <person name="Riley R."/>
            <person name="Boka B."/>
            <person name="Rigling D."/>
            <person name="Barry K."/>
            <person name="Lee J."/>
            <person name="Mihaltcheva S."/>
            <person name="LaButti K."/>
            <person name="Lipzen A."/>
            <person name="Waldron R."/>
            <person name="Moloney N.M."/>
            <person name="Sperisen C."/>
            <person name="Kredics L."/>
            <person name="Vagvoelgyi C."/>
            <person name="Patrignani A."/>
            <person name="Fitzpatrick D."/>
            <person name="Nagy I."/>
            <person name="Doyle S."/>
            <person name="Anderson J.B."/>
            <person name="Grigoriev I.V."/>
            <person name="Gueldener U."/>
            <person name="Muensterkoetter M."/>
            <person name="Nagy L.G."/>
        </authorList>
    </citation>
    <scope>NUCLEOTIDE SEQUENCE [LARGE SCALE GENOMIC DNA]</scope>
    <source>
        <strain evidence="2">28-4</strain>
    </source>
</reference>
<sequence>MGAPDFSYYRDDTEPLVAQPTAEFPSSSHSDQLSDQKRSFANLNTPQLDTYLVIEVVSEDEIEVDNKVRRIVGSKRVAKHRRTGQTLPLSPTPAFSFKCMPNADGEVGVPFKRLSSRLTRAFVQEVQATPAQLPVAASSDPQAHTIALPLPSPLHQSDQLHRHLDIDMSSVN</sequence>
<name>A0A2H3BBV1_9AGAR</name>
<keyword evidence="2" id="KW-1185">Reference proteome</keyword>
<dbReference type="Proteomes" id="UP000218334">
    <property type="component" value="Unassembled WGS sequence"/>
</dbReference>
<proteinExistence type="predicted"/>
<protein>
    <submittedName>
        <fullName evidence="1">Uncharacterized protein</fullName>
    </submittedName>
</protein>
<organism evidence="1 2">
    <name type="scientific">Armillaria solidipes</name>
    <dbReference type="NCBI Taxonomy" id="1076256"/>
    <lineage>
        <taxon>Eukaryota</taxon>
        <taxon>Fungi</taxon>
        <taxon>Dikarya</taxon>
        <taxon>Basidiomycota</taxon>
        <taxon>Agaricomycotina</taxon>
        <taxon>Agaricomycetes</taxon>
        <taxon>Agaricomycetidae</taxon>
        <taxon>Agaricales</taxon>
        <taxon>Marasmiineae</taxon>
        <taxon>Physalacriaceae</taxon>
        <taxon>Armillaria</taxon>
    </lineage>
</organism>